<dbReference type="InterPro" id="IPR010425">
    <property type="entry name" value="Caps_synth_GfcC-like_C"/>
</dbReference>
<dbReference type="RefSeq" id="WP_011219347.1">
    <property type="nucleotide sequence ID" value="NC_006370.1"/>
</dbReference>
<feature type="domain" description="Capsule biosynthesis GfcC-like N-terminal" evidence="3">
    <location>
        <begin position="96"/>
        <end position="194"/>
    </location>
</feature>
<feature type="signal peptide" evidence="1">
    <location>
        <begin position="1"/>
        <end position="33"/>
    </location>
</feature>
<name>Q6LNQ7_PHOPR</name>
<feature type="domain" description="Capsule biosynthesis GfcC-like C-terminal" evidence="2">
    <location>
        <begin position="210"/>
        <end position="291"/>
    </location>
</feature>
<keyword evidence="1" id="KW-0732">Signal</keyword>
<sequence>MTLLLSFSRSSLRSQLRRLLPLALITFCSLTYAQATETSKPNISNPNTLTSAEAQPFAIKVTPSSQLERQLHLSYSAPVRLKQVLSDSLTHLPTFLAKDVKQDSRIYWTGAALFQAFPHPQQQTVVDQINQLATYWHNEQQQPQQQAALNLSQQIEQLTTGERIFTSLDYDDIRLNKQANTLITDDLTLILPPRPERILVLGALDKPIWAEWQTRLDAEAYLKQAKSLSNANNSNAWVIQPDGTVEQHPIAYWNRDHHDIAPGAIVYLGFSSLPKGFETLNEDIINLLRNRAL</sequence>
<organism evidence="4 5">
    <name type="scientific">Photobacterium profundum (strain SS9)</name>
    <dbReference type="NCBI Taxonomy" id="298386"/>
    <lineage>
        <taxon>Bacteria</taxon>
        <taxon>Pseudomonadati</taxon>
        <taxon>Pseudomonadota</taxon>
        <taxon>Gammaproteobacteria</taxon>
        <taxon>Vibrionales</taxon>
        <taxon>Vibrionaceae</taxon>
        <taxon>Photobacterium</taxon>
    </lineage>
</organism>
<gene>
    <name evidence="4" type="primary">SO3158</name>
    <name evidence="4" type="ordered locus">PBPRA2691</name>
</gene>
<keyword evidence="5" id="KW-1185">Reference proteome</keyword>
<evidence type="ECO:0000256" key="1">
    <source>
        <dbReference type="SAM" id="SignalP"/>
    </source>
</evidence>
<dbReference type="eggNOG" id="ENOG5030EE4">
    <property type="taxonomic scope" value="Bacteria"/>
</dbReference>
<accession>Q6LNQ7</accession>
<reference evidence="5" key="1">
    <citation type="journal article" date="2005" name="Science">
        <title>Life at depth: Photobacterium profundum genome sequence and expression analysis.</title>
        <authorList>
            <person name="Vezzi A."/>
            <person name="Campanaro S."/>
            <person name="D'Angelo M."/>
            <person name="Simonato F."/>
            <person name="Vitulo N."/>
            <person name="Lauro F.M."/>
            <person name="Cestaro A."/>
            <person name="Malacrida G."/>
            <person name="Simionati B."/>
            <person name="Cannata N."/>
            <person name="Romualdi C."/>
            <person name="Bartlett D.H."/>
            <person name="Valle G."/>
        </authorList>
    </citation>
    <scope>NUCLEOTIDE SEQUENCE [LARGE SCALE GENOMIC DNA]</scope>
    <source>
        <strain evidence="5">ATCC BAA-1253 / SS9</strain>
    </source>
</reference>
<evidence type="ECO:0000313" key="4">
    <source>
        <dbReference type="EMBL" id="CAG21069.1"/>
    </source>
</evidence>
<dbReference type="AlphaFoldDB" id="Q6LNQ7"/>
<evidence type="ECO:0000259" key="2">
    <source>
        <dbReference type="Pfam" id="PF06251"/>
    </source>
</evidence>
<dbReference type="EMBL" id="CR378671">
    <property type="protein sequence ID" value="CAG21069.1"/>
    <property type="molecule type" value="Genomic_DNA"/>
</dbReference>
<dbReference type="KEGG" id="ppr:PBPRA2691"/>
<dbReference type="HOGENOM" id="CLU_080984_0_0_6"/>
<evidence type="ECO:0000259" key="3">
    <source>
        <dbReference type="Pfam" id="PF20616"/>
    </source>
</evidence>
<dbReference type="Gene3D" id="3.10.560.10">
    <property type="entry name" value="Outer membrane lipoprotein wza domain like"/>
    <property type="match status" value="1"/>
</dbReference>
<dbReference type="STRING" id="298386.PBPRA2691"/>
<dbReference type="InterPro" id="IPR046459">
    <property type="entry name" value="Caps_syn_GfcC_N"/>
</dbReference>
<dbReference type="Pfam" id="PF20616">
    <property type="entry name" value="Caps_syn_GfcC_N"/>
    <property type="match status" value="1"/>
</dbReference>
<feature type="chain" id="PRO_5004276221" evidence="1">
    <location>
        <begin position="34"/>
        <end position="293"/>
    </location>
</feature>
<evidence type="ECO:0000313" key="5">
    <source>
        <dbReference type="Proteomes" id="UP000000593"/>
    </source>
</evidence>
<dbReference type="Pfam" id="PF06251">
    <property type="entry name" value="Caps_syn_GfcC_C"/>
    <property type="match status" value="1"/>
</dbReference>
<proteinExistence type="predicted"/>
<protein>
    <submittedName>
        <fullName evidence="4">Hypothetical polysaccharide synthesis-related protein</fullName>
    </submittedName>
</protein>
<dbReference type="Proteomes" id="UP000000593">
    <property type="component" value="Chromosome 1"/>
</dbReference>